<keyword evidence="9" id="KW-1185">Reference proteome</keyword>
<comment type="subcellular location">
    <subcellularLocation>
        <location evidence="1">Host cell junction</location>
        <location evidence="1">Host plasmodesma</location>
    </subcellularLocation>
</comment>
<reference evidence="8 9" key="1">
    <citation type="journal article" date="2017" name="Arch. Virol.">
        <title>Complete genome sequence of a novel bromovirus infecting elderberry (Sambucus nigra L.) in the Czech Republic.</title>
        <authorList>
            <person name="Safarova D."/>
            <person name="Candresse T."/>
            <person name="Navratil M."/>
        </authorList>
    </citation>
    <scope>NUCLEOTIDE SEQUENCE [LARGE SCALE GENOMIC DNA]</scope>
    <source>
        <strain evidence="8">B15</strain>
    </source>
</reference>
<keyword evidence="4" id="KW-0916">Viral movement protein</keyword>
<name>A0A2D3FAC0_9BROM</name>
<dbReference type="RefSeq" id="YP_009551511.1">
    <property type="nucleotide sequence ID" value="NC_040391.1"/>
</dbReference>
<protein>
    <recommendedName>
        <fullName evidence="2">Movement protein</fullName>
    </recommendedName>
    <alternativeName>
        <fullName evidence="7">Protein 3A</fullName>
    </alternativeName>
</protein>
<evidence type="ECO:0000256" key="2">
    <source>
        <dbReference type="ARBA" id="ARBA00014660"/>
    </source>
</evidence>
<comment type="function">
    <text evidence="6">Transports viral genome to neighboring plant cells directly through plasmosdesmata, without any budding. The movement protein allows efficient cell to cell propagation, by bypassing the host cell wall barrier. Acts by forming a tubular structure at the host plasmodesmata, enlarging it enough to allow free passage of virion capsids.</text>
</comment>
<accession>A0A2D3FAC0</accession>
<evidence type="ECO:0000256" key="1">
    <source>
        <dbReference type="ARBA" id="ARBA00004621"/>
    </source>
</evidence>
<dbReference type="EMBL" id="MF688615">
    <property type="protein sequence ID" value="ATU46944.1"/>
    <property type="molecule type" value="Genomic_RNA"/>
</dbReference>
<sequence length="301" mass="32658">MANSSLSPFSGSSRTVVEGKQAGGSSEIDVIQSLFSDQARKEFAKECKLGMYTNLSSKHRFNYIDLVPKTTGSRALSLFKSEYEKGRIPSSGVLSIPRILVFLVRTCSESEAGSITVKLVDVGSNPGLESMSAVDGTQEVTLSVSKLPALVCFSPSYDCPMETIGNRNRCFGLVTQLNGTSTTGATLVMSHAYWQADFRLKPNNYKAYSPGVNFVEAHDRLRSVDRKDLVRYVKGITNRAIDEGPILGNSPSVNEHPVRIVELEEESPPEAPHDSKGYKVNAVTANTVAGLPVSGTMLTRR</sequence>
<evidence type="ECO:0000256" key="5">
    <source>
        <dbReference type="ARBA" id="ARBA00023081"/>
    </source>
</evidence>
<evidence type="ECO:0000256" key="3">
    <source>
        <dbReference type="ARBA" id="ARBA00022448"/>
    </source>
</evidence>
<evidence type="ECO:0000256" key="6">
    <source>
        <dbReference type="ARBA" id="ARBA00025275"/>
    </source>
</evidence>
<evidence type="ECO:0000313" key="8">
    <source>
        <dbReference type="EMBL" id="ATU46944.1"/>
    </source>
</evidence>
<dbReference type="GO" id="GO:0046740">
    <property type="term" value="P:transport of virus in host, cell to cell"/>
    <property type="evidence" value="ECO:0007669"/>
    <property type="project" value="UniProtKB-KW"/>
</dbReference>
<organism evidence="8 9">
    <name type="scientific">Sambucus virus S</name>
    <dbReference type="NCBI Taxonomy" id="2052851"/>
    <lineage>
        <taxon>Viruses</taxon>
        <taxon>Riboviria</taxon>
        <taxon>Orthornavirae</taxon>
        <taxon>Kitrinoviricota</taxon>
        <taxon>Alsuviricetes</taxon>
        <taxon>Martellivirales</taxon>
        <taxon>Bromoviridae</taxon>
        <taxon>Bromovirus</taxon>
        <taxon>Bromovirus SVS</taxon>
    </lineage>
</organism>
<dbReference type="OrthoDB" id="11253at10239"/>
<dbReference type="GO" id="GO:0044219">
    <property type="term" value="C:host cell plasmodesma"/>
    <property type="evidence" value="ECO:0007669"/>
    <property type="project" value="UniProtKB-SubCell"/>
</dbReference>
<dbReference type="Proteomes" id="UP000288756">
    <property type="component" value="Genome"/>
</dbReference>
<evidence type="ECO:0000256" key="7">
    <source>
        <dbReference type="ARBA" id="ARBA00032603"/>
    </source>
</evidence>
<dbReference type="KEGG" id="vg:41703996"/>
<dbReference type="GeneID" id="41703996"/>
<proteinExistence type="predicted"/>
<evidence type="ECO:0000313" key="9">
    <source>
        <dbReference type="Proteomes" id="UP000288756"/>
    </source>
</evidence>
<dbReference type="InterPro" id="IPR000603">
    <property type="entry name" value="MPV"/>
</dbReference>
<dbReference type="Pfam" id="PF00803">
    <property type="entry name" value="3A"/>
    <property type="match status" value="1"/>
</dbReference>
<evidence type="ECO:0000256" key="4">
    <source>
        <dbReference type="ARBA" id="ARBA00023031"/>
    </source>
</evidence>
<keyword evidence="5" id="KW-1031">Host cell junction</keyword>
<keyword evidence="3" id="KW-0813">Transport</keyword>